<dbReference type="Gene3D" id="3.30.70.1070">
    <property type="entry name" value="Sporulation related repeat"/>
    <property type="match status" value="1"/>
</dbReference>
<evidence type="ECO:0000256" key="2">
    <source>
        <dbReference type="SAM" id="Phobius"/>
    </source>
</evidence>
<dbReference type="InterPro" id="IPR052521">
    <property type="entry name" value="Cell_div_SPOR-domain"/>
</dbReference>
<keyword evidence="5" id="KW-1185">Reference proteome</keyword>
<evidence type="ECO:0000313" key="5">
    <source>
        <dbReference type="Proteomes" id="UP001548189"/>
    </source>
</evidence>
<dbReference type="PANTHER" id="PTHR38687:SF2">
    <property type="entry name" value="CELL DIVISION PROTEIN FTSN"/>
    <property type="match status" value="1"/>
</dbReference>
<dbReference type="SUPFAM" id="SSF110997">
    <property type="entry name" value="Sporulation related repeat"/>
    <property type="match status" value="1"/>
</dbReference>
<feature type="region of interest" description="Disordered" evidence="1">
    <location>
        <begin position="59"/>
        <end position="89"/>
    </location>
</feature>
<keyword evidence="2" id="KW-0812">Transmembrane</keyword>
<proteinExistence type="predicted"/>
<dbReference type="InterPro" id="IPR036680">
    <property type="entry name" value="SPOR-like_sf"/>
</dbReference>
<name>A0ABV2BTL2_9GAMM</name>
<keyword evidence="2" id="KW-1133">Transmembrane helix</keyword>
<dbReference type="PROSITE" id="PS51724">
    <property type="entry name" value="SPOR"/>
    <property type="match status" value="1"/>
</dbReference>
<comment type="caution">
    <text evidence="4">The sequence shown here is derived from an EMBL/GenBank/DDBJ whole genome shotgun (WGS) entry which is preliminary data.</text>
</comment>
<dbReference type="Pfam" id="PF05036">
    <property type="entry name" value="SPOR"/>
    <property type="match status" value="1"/>
</dbReference>
<evidence type="ECO:0000259" key="3">
    <source>
        <dbReference type="PROSITE" id="PS51724"/>
    </source>
</evidence>
<dbReference type="PANTHER" id="PTHR38687">
    <property type="entry name" value="CELL DIVISION PROTEIN DEDD-RELATED"/>
    <property type="match status" value="1"/>
</dbReference>
<feature type="compositionally biased region" description="Low complexity" evidence="1">
    <location>
        <begin position="62"/>
        <end position="84"/>
    </location>
</feature>
<evidence type="ECO:0000256" key="1">
    <source>
        <dbReference type="SAM" id="MobiDB-lite"/>
    </source>
</evidence>
<dbReference type="Proteomes" id="UP001548189">
    <property type="component" value="Unassembled WGS sequence"/>
</dbReference>
<organism evidence="4 5">
    <name type="scientific">Aliikangiella maris</name>
    <dbReference type="NCBI Taxonomy" id="3162458"/>
    <lineage>
        <taxon>Bacteria</taxon>
        <taxon>Pseudomonadati</taxon>
        <taxon>Pseudomonadota</taxon>
        <taxon>Gammaproteobacteria</taxon>
        <taxon>Oceanospirillales</taxon>
        <taxon>Pleioneaceae</taxon>
        <taxon>Aliikangiella</taxon>
    </lineage>
</organism>
<accession>A0ABV2BTL2</accession>
<dbReference type="InterPro" id="IPR007730">
    <property type="entry name" value="SPOR-like_dom"/>
</dbReference>
<feature type="compositionally biased region" description="Basic residues" evidence="1">
    <location>
        <begin position="8"/>
        <end position="17"/>
    </location>
</feature>
<sequence>MPRDYAKKKPARTKKQGASRSQAKASVSPIRWLLTIGLTLTLAGGLIYLKWFYPKTSPPPNTSSKPVSAPQSSSAATKTNTTTNKKSDEQVPFYDVHRDLTTKQVKIPKEDLKLPEIYKKYFYTMPCGSFREIERAEELKAQIAMTGNKSELMPVKSKGETWYRVQLGPFSSKRTAEKIRHRLEDNNIQDCMIRAHLKAE</sequence>
<dbReference type="RefSeq" id="WP_353895829.1">
    <property type="nucleotide sequence ID" value="NZ_JBEVCJ010000008.1"/>
</dbReference>
<protein>
    <submittedName>
        <fullName evidence="4">SPOR domain-containing protein</fullName>
    </submittedName>
</protein>
<feature type="domain" description="SPOR" evidence="3">
    <location>
        <begin position="117"/>
        <end position="196"/>
    </location>
</feature>
<reference evidence="4 5" key="1">
    <citation type="submission" date="2024-06" db="EMBL/GenBank/DDBJ databases">
        <authorList>
            <person name="Li F."/>
        </authorList>
    </citation>
    <scope>NUCLEOTIDE SEQUENCE [LARGE SCALE GENOMIC DNA]</scope>
    <source>
        <strain evidence="4 5">GXAS 311</strain>
    </source>
</reference>
<feature type="region of interest" description="Disordered" evidence="1">
    <location>
        <begin position="1"/>
        <end position="24"/>
    </location>
</feature>
<dbReference type="EMBL" id="JBEVCJ010000008">
    <property type="protein sequence ID" value="MET1255244.1"/>
    <property type="molecule type" value="Genomic_DNA"/>
</dbReference>
<keyword evidence="2" id="KW-0472">Membrane</keyword>
<gene>
    <name evidence="4" type="ORF">ABVT43_08910</name>
</gene>
<feature type="transmembrane region" description="Helical" evidence="2">
    <location>
        <begin position="30"/>
        <end position="53"/>
    </location>
</feature>
<evidence type="ECO:0000313" key="4">
    <source>
        <dbReference type="EMBL" id="MET1255244.1"/>
    </source>
</evidence>